<dbReference type="SUPFAM" id="SSF54862">
    <property type="entry name" value="4Fe-4S ferredoxins"/>
    <property type="match status" value="1"/>
</dbReference>
<dbReference type="PANTHER" id="PTHR24960">
    <property type="entry name" value="PHOTOSYSTEM I IRON-SULFUR CENTER-RELATED"/>
    <property type="match status" value="1"/>
</dbReference>
<proteinExistence type="predicted"/>
<dbReference type="SUPFAM" id="SSF52218">
    <property type="entry name" value="Flavoproteins"/>
    <property type="match status" value="1"/>
</dbReference>
<dbReference type="InterPro" id="IPR008254">
    <property type="entry name" value="Flavodoxin/NO_synth"/>
</dbReference>
<keyword evidence="3" id="KW-0408">Iron</keyword>
<dbReference type="EMBL" id="LKAQ01000001">
    <property type="protein sequence ID" value="OIQ51893.1"/>
    <property type="molecule type" value="Genomic_DNA"/>
</dbReference>
<dbReference type="InterPro" id="IPR017896">
    <property type="entry name" value="4Fe4S_Fe-S-bd"/>
</dbReference>
<gene>
    <name evidence="7" type="ORF">BerOc1_00357</name>
</gene>
<protein>
    <submittedName>
        <fullName evidence="7">Ferredoxin</fullName>
    </submittedName>
</protein>
<keyword evidence="2" id="KW-0479">Metal-binding</keyword>
<accession>A0A1J5MZC7</accession>
<feature type="domain" description="4Fe-4S ferredoxin-type" evidence="6">
    <location>
        <begin position="185"/>
        <end position="211"/>
    </location>
</feature>
<feature type="domain" description="4Fe-4S ferredoxin-type" evidence="6">
    <location>
        <begin position="214"/>
        <end position="243"/>
    </location>
</feature>
<dbReference type="PROSITE" id="PS50902">
    <property type="entry name" value="FLAVODOXIN_LIKE"/>
    <property type="match status" value="1"/>
</dbReference>
<evidence type="ECO:0000256" key="3">
    <source>
        <dbReference type="ARBA" id="ARBA00023004"/>
    </source>
</evidence>
<dbReference type="PROSITE" id="PS51379">
    <property type="entry name" value="4FE4S_FER_2"/>
    <property type="match status" value="2"/>
</dbReference>
<evidence type="ECO:0000256" key="1">
    <source>
        <dbReference type="ARBA" id="ARBA00022485"/>
    </source>
</evidence>
<dbReference type="PROSITE" id="PS00198">
    <property type="entry name" value="4FE4S_FER_1"/>
    <property type="match status" value="1"/>
</dbReference>
<dbReference type="InterPro" id="IPR017900">
    <property type="entry name" value="4Fe4S_Fe_S_CS"/>
</dbReference>
<dbReference type="GO" id="GO:0010181">
    <property type="term" value="F:FMN binding"/>
    <property type="evidence" value="ECO:0007669"/>
    <property type="project" value="InterPro"/>
</dbReference>
<evidence type="ECO:0000313" key="7">
    <source>
        <dbReference type="EMBL" id="OIQ51893.1"/>
    </source>
</evidence>
<evidence type="ECO:0000259" key="6">
    <source>
        <dbReference type="PROSITE" id="PS51379"/>
    </source>
</evidence>
<comment type="caution">
    <text evidence="7">The sequence shown here is derived from an EMBL/GenBank/DDBJ whole genome shotgun (WGS) entry which is preliminary data.</text>
</comment>
<feature type="domain" description="Flavodoxin-like" evidence="5">
    <location>
        <begin position="6"/>
        <end position="154"/>
    </location>
</feature>
<reference evidence="7 8" key="1">
    <citation type="submission" date="2015-09" db="EMBL/GenBank/DDBJ databases">
        <title>Genome of Desulfovibrio dechloracetivorans BerOc1, a mercury methylating strain isolated from highly hydrocarbons and metals contaminated coastal sediments.</title>
        <authorList>
            <person name="Goni Urriza M."/>
            <person name="Gassie C."/>
            <person name="Bouchez O."/>
            <person name="Klopp C."/>
            <person name="Ranchou-Peyruse A."/>
            <person name="Remy G."/>
        </authorList>
    </citation>
    <scope>NUCLEOTIDE SEQUENCE [LARGE SCALE GENOMIC DNA]</scope>
    <source>
        <strain evidence="7 8">BerOc1</strain>
    </source>
</reference>
<sequence>MDIRSLKLAYFSPTGTTAAIVEAIAEGLGYDVAEDADITMPQARQEPLHASADELLVVAVPVYGGRIPLLLEPWLRSLQLDGTPVVCVVVFGNRAFEDALIELADIVTGQGGVVLGGAAFIGEHSFSSDKYPVAVARPDADDLRGAEDFGRKVRQALDALADIDEAPKPAIPGDRPYKERTPRGPVDFISVGEECVLCGVCAEQCPVGAIDEADFKSTDPEKCIMCCACIKVCPEHARSAKSGSPVEGFAKWLNGNCAERKEPAYFL</sequence>
<evidence type="ECO:0000256" key="4">
    <source>
        <dbReference type="ARBA" id="ARBA00023014"/>
    </source>
</evidence>
<name>A0A1J5MZC7_9BACT</name>
<evidence type="ECO:0000313" key="8">
    <source>
        <dbReference type="Proteomes" id="UP000181901"/>
    </source>
</evidence>
<evidence type="ECO:0000259" key="5">
    <source>
        <dbReference type="PROSITE" id="PS50902"/>
    </source>
</evidence>
<keyword evidence="8" id="KW-1185">Reference proteome</keyword>
<dbReference type="GO" id="GO:0046872">
    <property type="term" value="F:metal ion binding"/>
    <property type="evidence" value="ECO:0007669"/>
    <property type="project" value="UniProtKB-KW"/>
</dbReference>
<dbReference type="InterPro" id="IPR029039">
    <property type="entry name" value="Flavoprotein-like_sf"/>
</dbReference>
<evidence type="ECO:0000256" key="2">
    <source>
        <dbReference type="ARBA" id="ARBA00022723"/>
    </source>
</evidence>
<dbReference type="Pfam" id="PF00037">
    <property type="entry name" value="Fer4"/>
    <property type="match status" value="2"/>
</dbReference>
<dbReference type="Gene3D" id="3.30.70.20">
    <property type="match status" value="1"/>
</dbReference>
<dbReference type="GO" id="GO:0051539">
    <property type="term" value="F:4 iron, 4 sulfur cluster binding"/>
    <property type="evidence" value="ECO:0007669"/>
    <property type="project" value="UniProtKB-KW"/>
</dbReference>
<dbReference type="RefSeq" id="WP_071544007.1">
    <property type="nucleotide sequence ID" value="NZ_LKAQ01000001.1"/>
</dbReference>
<keyword evidence="1" id="KW-0004">4Fe-4S</keyword>
<dbReference type="AlphaFoldDB" id="A0A1J5MZC7"/>
<dbReference type="Proteomes" id="UP000181901">
    <property type="component" value="Unassembled WGS sequence"/>
</dbReference>
<dbReference type="PANTHER" id="PTHR24960:SF80">
    <property type="entry name" value="FERREDOXIN"/>
    <property type="match status" value="1"/>
</dbReference>
<dbReference type="InterPro" id="IPR050157">
    <property type="entry name" value="PSI_iron-sulfur_center"/>
</dbReference>
<dbReference type="Gene3D" id="3.40.50.360">
    <property type="match status" value="1"/>
</dbReference>
<organism evidence="7 8">
    <name type="scientific">Pseudodesulfovibrio hydrargyri</name>
    <dbReference type="NCBI Taxonomy" id="2125990"/>
    <lineage>
        <taxon>Bacteria</taxon>
        <taxon>Pseudomonadati</taxon>
        <taxon>Thermodesulfobacteriota</taxon>
        <taxon>Desulfovibrionia</taxon>
        <taxon>Desulfovibrionales</taxon>
        <taxon>Desulfovibrionaceae</taxon>
    </lineage>
</organism>
<dbReference type="OrthoDB" id="9798098at2"/>
<keyword evidence="4" id="KW-0411">Iron-sulfur</keyword>